<evidence type="ECO:0000256" key="2">
    <source>
        <dbReference type="SAM" id="Phobius"/>
    </source>
</evidence>
<reference evidence="3 4" key="1">
    <citation type="journal article" date="2019" name="Fungal Biol. Biotechnol.">
        <title>Draft genome sequence of fastidious pathogen Ceratobasidium theobromae, which causes vascular-streak dieback in Theobroma cacao.</title>
        <authorList>
            <person name="Ali S.S."/>
            <person name="Asman A."/>
            <person name="Shao J."/>
            <person name="Firmansyah A.P."/>
            <person name="Susilo A.W."/>
            <person name="Rosmana A."/>
            <person name="McMahon P."/>
            <person name="Junaid M."/>
            <person name="Guest D."/>
            <person name="Kheng T.Y."/>
            <person name="Meinhardt L.W."/>
            <person name="Bailey B.A."/>
        </authorList>
    </citation>
    <scope>NUCLEOTIDE SEQUENCE [LARGE SCALE GENOMIC DNA]</scope>
    <source>
        <strain evidence="3 4">CT2</strain>
    </source>
</reference>
<keyword evidence="2" id="KW-1133">Transmembrane helix</keyword>
<evidence type="ECO:0000256" key="1">
    <source>
        <dbReference type="SAM" id="MobiDB-lite"/>
    </source>
</evidence>
<evidence type="ECO:0000313" key="4">
    <source>
        <dbReference type="Proteomes" id="UP000383932"/>
    </source>
</evidence>
<comment type="caution">
    <text evidence="3">The sequence shown here is derived from an EMBL/GenBank/DDBJ whole genome shotgun (WGS) entry which is preliminary data.</text>
</comment>
<name>A0A5N5Q8X6_9AGAM</name>
<dbReference type="AlphaFoldDB" id="A0A5N5Q8X6"/>
<proteinExistence type="predicted"/>
<feature type="region of interest" description="Disordered" evidence="1">
    <location>
        <begin position="702"/>
        <end position="724"/>
    </location>
</feature>
<gene>
    <name evidence="3" type="ORF">CTheo_8681</name>
</gene>
<evidence type="ECO:0008006" key="5">
    <source>
        <dbReference type="Google" id="ProtNLM"/>
    </source>
</evidence>
<sequence length="743" mass="83882">MTQSVLAGLRGKIGVHTGAYRSVCDPIICSGINATIYDTDLAHITYAPEEDFCVQWQNRVFWQTCAAWAKPWMSEVYRKRGKLASFRRSLDHELPSVTVEFQGYAIWLYGPPRSQLTAIPVDYKICMHEDHHLALDPVCYRIDVSEAYSVAEDYDSPVEIFAKGGLQYQQHRVVVSVGDPINEATAYKGIQFSHAVYTIERPTPWPVDEDAWRFREIIMHDTHPLLSYWPRMPPSWFRSGWLAKTYTAEDGSVVSWHELRSRSEENRDQWGVDATITAGAVMVYGIPKAHITDTDYLSYICVRLNSGPCEIVDVQHAYLNAEHHDESILLWRNDMLDPYRATHISIRLVKTTSGSTTVFPFKAIHYYELQEYSSPEPPVGQLEDIIVTHDNEAIVYHPERRCVTWFLWWCTGWFDPWAWREAGPTEDKLTYRSTISSYRTTEDPSITLDFQGSAVYVYGAPRGLIESPFASQHICLNDSCHIVDVEQAYLNAPTGTIESASVETPRNDVASLNENTSQGHQGVASTNHNATTLSELHPELEPVLIWSMTGLDDKLQHTLRLALASLPSEDNAEMSIAKVVYTKVTYDEGQQRPDTPIPQPDRTYEGPLYPPHATKWAPRPPPPPPLPPPPPPAPSDPSWPLPKIPPPDSQKTPQNPPHSPDLPSLGPTQQAFWSLVLIVIFLSLTILGMLLSGYNRSEAQPFAKQHAPPPYNYQCPPNHQVPPVRPPYLQNYSTFNGASNQSH</sequence>
<evidence type="ECO:0000313" key="3">
    <source>
        <dbReference type="EMBL" id="KAB5587876.1"/>
    </source>
</evidence>
<organism evidence="3 4">
    <name type="scientific">Ceratobasidium theobromae</name>
    <dbReference type="NCBI Taxonomy" id="1582974"/>
    <lineage>
        <taxon>Eukaryota</taxon>
        <taxon>Fungi</taxon>
        <taxon>Dikarya</taxon>
        <taxon>Basidiomycota</taxon>
        <taxon>Agaricomycotina</taxon>
        <taxon>Agaricomycetes</taxon>
        <taxon>Cantharellales</taxon>
        <taxon>Ceratobasidiaceae</taxon>
        <taxon>Ceratobasidium</taxon>
    </lineage>
</organism>
<protein>
    <recommendedName>
        <fullName evidence="5">Transmembrane protein</fullName>
    </recommendedName>
</protein>
<dbReference type="Proteomes" id="UP000383932">
    <property type="component" value="Unassembled WGS sequence"/>
</dbReference>
<dbReference type="EMBL" id="SSOP01000710">
    <property type="protein sequence ID" value="KAB5587876.1"/>
    <property type="molecule type" value="Genomic_DNA"/>
</dbReference>
<keyword evidence="2" id="KW-0812">Transmembrane</keyword>
<keyword evidence="4" id="KW-1185">Reference proteome</keyword>
<feature type="region of interest" description="Disordered" evidence="1">
    <location>
        <begin position="587"/>
        <end position="665"/>
    </location>
</feature>
<dbReference type="OrthoDB" id="3251847at2759"/>
<keyword evidence="2" id="KW-0472">Membrane</keyword>
<feature type="compositionally biased region" description="Pro residues" evidence="1">
    <location>
        <begin position="618"/>
        <end position="660"/>
    </location>
</feature>
<feature type="transmembrane region" description="Helical" evidence="2">
    <location>
        <begin position="671"/>
        <end position="694"/>
    </location>
</feature>
<accession>A0A5N5Q8X6</accession>